<name>A0A8K0SIM4_9HYPO</name>
<proteinExistence type="predicted"/>
<keyword evidence="3" id="KW-1185">Reference proteome</keyword>
<dbReference type="PANTHER" id="PTHR37017:SF13">
    <property type="entry name" value="AB HYDROLASE-1 DOMAIN-CONTAINING PROTEIN"/>
    <property type="match status" value="1"/>
</dbReference>
<sequence>MANDLPTLVIVPGSFGPVSLYADFADTLLRHGVKSKIVDTPSVGRRPGLAPGTMSDDVDEIVRVVAPLLDQGLQVVLLTHSYGGIPGTQSLEKLSRKAREAQGKQGGVEKIVYLSSVVLQVGVCNLDLFGPNLPTFVTLEDDYMHLDAEASAPLTFSDLPPEEALRLAKQMPDHSTSSFREKLTYAGYNDVDVYYIVCEEDKIIPPEGQQGMIQFLKSTGKDVGVFSMKCGHCPVSSQPENLSKIITDIL</sequence>
<dbReference type="AlphaFoldDB" id="A0A8K0SIM4"/>
<dbReference type="Proteomes" id="UP000813444">
    <property type="component" value="Unassembled WGS sequence"/>
</dbReference>
<dbReference type="SUPFAM" id="SSF53474">
    <property type="entry name" value="alpha/beta-Hydrolases"/>
    <property type="match status" value="1"/>
</dbReference>
<organism evidence="2 3">
    <name type="scientific">Stachybotrys elegans</name>
    <dbReference type="NCBI Taxonomy" id="80388"/>
    <lineage>
        <taxon>Eukaryota</taxon>
        <taxon>Fungi</taxon>
        <taxon>Dikarya</taxon>
        <taxon>Ascomycota</taxon>
        <taxon>Pezizomycotina</taxon>
        <taxon>Sordariomycetes</taxon>
        <taxon>Hypocreomycetidae</taxon>
        <taxon>Hypocreales</taxon>
        <taxon>Stachybotryaceae</taxon>
        <taxon>Stachybotrys</taxon>
    </lineage>
</organism>
<feature type="domain" description="AB hydrolase-1" evidence="1">
    <location>
        <begin position="8"/>
        <end position="242"/>
    </location>
</feature>
<protein>
    <submittedName>
        <fullName evidence="2">Alpha/beta hydrolase fold-1</fullName>
    </submittedName>
</protein>
<dbReference type="GO" id="GO:0016787">
    <property type="term" value="F:hydrolase activity"/>
    <property type="evidence" value="ECO:0007669"/>
    <property type="project" value="UniProtKB-KW"/>
</dbReference>
<dbReference type="Gene3D" id="3.40.50.1820">
    <property type="entry name" value="alpha/beta hydrolase"/>
    <property type="match status" value="1"/>
</dbReference>
<dbReference type="InterPro" id="IPR000073">
    <property type="entry name" value="AB_hydrolase_1"/>
</dbReference>
<dbReference type="Pfam" id="PF12697">
    <property type="entry name" value="Abhydrolase_6"/>
    <property type="match status" value="1"/>
</dbReference>
<comment type="caution">
    <text evidence="2">The sequence shown here is derived from an EMBL/GenBank/DDBJ whole genome shotgun (WGS) entry which is preliminary data.</text>
</comment>
<evidence type="ECO:0000313" key="3">
    <source>
        <dbReference type="Proteomes" id="UP000813444"/>
    </source>
</evidence>
<evidence type="ECO:0000259" key="1">
    <source>
        <dbReference type="Pfam" id="PF12697"/>
    </source>
</evidence>
<dbReference type="InterPro" id="IPR052897">
    <property type="entry name" value="Sec-Metab_Biosynth_Hydrolase"/>
</dbReference>
<dbReference type="InterPro" id="IPR029058">
    <property type="entry name" value="AB_hydrolase_fold"/>
</dbReference>
<dbReference type="OrthoDB" id="1263307at2759"/>
<dbReference type="EMBL" id="JAGPNK010000012">
    <property type="protein sequence ID" value="KAH7310603.1"/>
    <property type="molecule type" value="Genomic_DNA"/>
</dbReference>
<dbReference type="PANTHER" id="PTHR37017">
    <property type="entry name" value="AB HYDROLASE-1 DOMAIN-CONTAINING PROTEIN-RELATED"/>
    <property type="match status" value="1"/>
</dbReference>
<gene>
    <name evidence="2" type="ORF">B0I35DRAFT_357855</name>
</gene>
<evidence type="ECO:0000313" key="2">
    <source>
        <dbReference type="EMBL" id="KAH7310603.1"/>
    </source>
</evidence>
<accession>A0A8K0SIM4</accession>
<keyword evidence="2" id="KW-0378">Hydrolase</keyword>
<reference evidence="2" key="1">
    <citation type="journal article" date="2021" name="Nat. Commun.">
        <title>Genetic determinants of endophytism in the Arabidopsis root mycobiome.</title>
        <authorList>
            <person name="Mesny F."/>
            <person name="Miyauchi S."/>
            <person name="Thiergart T."/>
            <person name="Pickel B."/>
            <person name="Atanasova L."/>
            <person name="Karlsson M."/>
            <person name="Huettel B."/>
            <person name="Barry K.W."/>
            <person name="Haridas S."/>
            <person name="Chen C."/>
            <person name="Bauer D."/>
            <person name="Andreopoulos W."/>
            <person name="Pangilinan J."/>
            <person name="LaButti K."/>
            <person name="Riley R."/>
            <person name="Lipzen A."/>
            <person name="Clum A."/>
            <person name="Drula E."/>
            <person name="Henrissat B."/>
            <person name="Kohler A."/>
            <person name="Grigoriev I.V."/>
            <person name="Martin F.M."/>
            <person name="Hacquard S."/>
        </authorList>
    </citation>
    <scope>NUCLEOTIDE SEQUENCE</scope>
    <source>
        <strain evidence="2">MPI-CAGE-CH-0235</strain>
    </source>
</reference>